<dbReference type="GO" id="GO:0004180">
    <property type="term" value="F:carboxypeptidase activity"/>
    <property type="evidence" value="ECO:0007669"/>
    <property type="project" value="UniProtKB-KW"/>
</dbReference>
<gene>
    <name evidence="1" type="ORF">ENL21_00575</name>
</gene>
<dbReference type="AlphaFoldDB" id="A0A7V5LHS7"/>
<dbReference type="Proteomes" id="UP000886111">
    <property type="component" value="Unassembled WGS sequence"/>
</dbReference>
<protein>
    <submittedName>
        <fullName evidence="1">Carboxypeptidase-like regulatory domain-containing protein</fullName>
    </submittedName>
</protein>
<comment type="caution">
    <text evidence="1">The sequence shown here is derived from an EMBL/GenBank/DDBJ whole genome shotgun (WGS) entry which is preliminary data.</text>
</comment>
<dbReference type="SUPFAM" id="SSF49464">
    <property type="entry name" value="Carboxypeptidase regulatory domain-like"/>
    <property type="match status" value="1"/>
</dbReference>
<name>A0A7V5LHS7_CALAY</name>
<keyword evidence="1" id="KW-0645">Protease</keyword>
<organism evidence="1">
    <name type="scientific">Caldithrix abyssi</name>
    <dbReference type="NCBI Taxonomy" id="187145"/>
    <lineage>
        <taxon>Bacteria</taxon>
        <taxon>Pseudomonadati</taxon>
        <taxon>Calditrichota</taxon>
        <taxon>Calditrichia</taxon>
        <taxon>Calditrichales</taxon>
        <taxon>Calditrichaceae</taxon>
        <taxon>Caldithrix</taxon>
    </lineage>
</organism>
<feature type="non-terminal residue" evidence="1">
    <location>
        <position position="72"/>
    </location>
</feature>
<reference evidence="1" key="1">
    <citation type="journal article" date="2020" name="mSystems">
        <title>Genome- and Community-Level Interaction Insights into Carbon Utilization and Element Cycling Functions of Hydrothermarchaeota in Hydrothermal Sediment.</title>
        <authorList>
            <person name="Zhou Z."/>
            <person name="Liu Y."/>
            <person name="Xu W."/>
            <person name="Pan J."/>
            <person name="Luo Z.H."/>
            <person name="Li M."/>
        </authorList>
    </citation>
    <scope>NUCLEOTIDE SEQUENCE [LARGE SCALE GENOMIC DNA]</scope>
    <source>
        <strain evidence="1">HyVt-76</strain>
    </source>
</reference>
<dbReference type="EMBL" id="DRTD01000039">
    <property type="protein sequence ID" value="HHE54248.1"/>
    <property type="molecule type" value="Genomic_DNA"/>
</dbReference>
<keyword evidence="1" id="KW-0378">Hydrolase</keyword>
<sequence>MERLIIVITALLFTISSVIAGTTGKIAGRVFDARTKEPLVGANVYLEGTNIGASTDADGEFYMINVPVGTYT</sequence>
<accession>A0A7V5LHS7</accession>
<evidence type="ECO:0000313" key="1">
    <source>
        <dbReference type="EMBL" id="HHE54248.1"/>
    </source>
</evidence>
<dbReference type="Gene3D" id="2.60.40.1120">
    <property type="entry name" value="Carboxypeptidase-like, regulatory domain"/>
    <property type="match status" value="1"/>
</dbReference>
<keyword evidence="1" id="KW-0121">Carboxypeptidase</keyword>
<dbReference type="InterPro" id="IPR008969">
    <property type="entry name" value="CarboxyPept-like_regulatory"/>
</dbReference>
<dbReference type="Pfam" id="PF13715">
    <property type="entry name" value="CarbopepD_reg_2"/>
    <property type="match status" value="1"/>
</dbReference>
<proteinExistence type="predicted"/>